<name>A0A0D8YFP6_DICVI</name>
<proteinExistence type="predicted"/>
<accession>A0A0D8YFP6</accession>
<gene>
    <name evidence="1" type="ORF">DICVIV_00409</name>
</gene>
<reference evidence="1 2" key="1">
    <citation type="submission" date="2013-11" db="EMBL/GenBank/DDBJ databases">
        <title>Draft genome of the bovine lungworm Dictyocaulus viviparus.</title>
        <authorList>
            <person name="Mitreva M."/>
        </authorList>
    </citation>
    <scope>NUCLEOTIDE SEQUENCE [LARGE SCALE GENOMIC DNA]</scope>
    <source>
        <strain evidence="1 2">HannoverDv2000</strain>
    </source>
</reference>
<keyword evidence="2" id="KW-1185">Reference proteome</keyword>
<reference evidence="2" key="2">
    <citation type="journal article" date="2016" name="Sci. Rep.">
        <title>Dictyocaulus viviparus genome, variome and transcriptome elucidate lungworm biology and support future intervention.</title>
        <authorList>
            <person name="McNulty S.N."/>
            <person name="Strube C."/>
            <person name="Rosa B.A."/>
            <person name="Martin J.C."/>
            <person name="Tyagi R."/>
            <person name="Choi Y.J."/>
            <person name="Wang Q."/>
            <person name="Hallsworth Pepin K."/>
            <person name="Zhang X."/>
            <person name="Ozersky P."/>
            <person name="Wilson R.K."/>
            <person name="Sternberg P.W."/>
            <person name="Gasser R.B."/>
            <person name="Mitreva M."/>
        </authorList>
    </citation>
    <scope>NUCLEOTIDE SEQUENCE [LARGE SCALE GENOMIC DNA]</scope>
    <source>
        <strain evidence="2">HannoverDv2000</strain>
    </source>
</reference>
<dbReference type="EMBL" id="KN716152">
    <property type="protein sequence ID" value="KJH53471.1"/>
    <property type="molecule type" value="Genomic_DNA"/>
</dbReference>
<evidence type="ECO:0000313" key="2">
    <source>
        <dbReference type="Proteomes" id="UP000053766"/>
    </source>
</evidence>
<organism evidence="1 2">
    <name type="scientific">Dictyocaulus viviparus</name>
    <name type="common">Bovine lungworm</name>
    <dbReference type="NCBI Taxonomy" id="29172"/>
    <lineage>
        <taxon>Eukaryota</taxon>
        <taxon>Metazoa</taxon>
        <taxon>Ecdysozoa</taxon>
        <taxon>Nematoda</taxon>
        <taxon>Chromadorea</taxon>
        <taxon>Rhabditida</taxon>
        <taxon>Rhabditina</taxon>
        <taxon>Rhabditomorpha</taxon>
        <taxon>Strongyloidea</taxon>
        <taxon>Metastrongylidae</taxon>
        <taxon>Dictyocaulus</taxon>
    </lineage>
</organism>
<evidence type="ECO:0000313" key="1">
    <source>
        <dbReference type="EMBL" id="KJH53471.1"/>
    </source>
</evidence>
<protein>
    <submittedName>
        <fullName evidence="1">Uncharacterized protein</fullName>
    </submittedName>
</protein>
<sequence>MKCEVNMKDELIKNVSSESITAIVTPMAIRRYSRRQPDCSTAGFAEKLYSLNHTVESIEKGRRNKIISVEDCLFFNFFDECLSPPEDLSFMLDSTTWEALRSFRRVETIRAANRPTSPSQEVLRLTFDVMIVITLALQENDIEK</sequence>
<dbReference type="AlphaFoldDB" id="A0A0D8YFP6"/>
<dbReference type="Proteomes" id="UP000053766">
    <property type="component" value="Unassembled WGS sequence"/>
</dbReference>